<evidence type="ECO:0008006" key="3">
    <source>
        <dbReference type="Google" id="ProtNLM"/>
    </source>
</evidence>
<organism evidence="1 2">
    <name type="scientific">Pseudomonas synxantha</name>
    <dbReference type="NCBI Taxonomy" id="47883"/>
    <lineage>
        <taxon>Bacteria</taxon>
        <taxon>Pseudomonadati</taxon>
        <taxon>Pseudomonadota</taxon>
        <taxon>Gammaproteobacteria</taxon>
        <taxon>Pseudomonadales</taxon>
        <taxon>Pseudomonadaceae</taxon>
        <taxon>Pseudomonas</taxon>
    </lineage>
</organism>
<proteinExistence type="predicted"/>
<dbReference type="EMBL" id="VSRO01000017">
    <property type="protein sequence ID" value="TYK54788.1"/>
    <property type="molecule type" value="Genomic_DNA"/>
</dbReference>
<sequence length="98" mass="10251">MHNLFPVTLAFAAVSVLPACSTQLTERGFNVNLVTASSSNQCRLIEMFTVQGSGPDDTLRRALNQAAVLGADSMAVADGKETADGAEIRGAALICRQP</sequence>
<dbReference type="RefSeq" id="WP_148854330.1">
    <property type="nucleotide sequence ID" value="NZ_VSRO01000017.1"/>
</dbReference>
<accession>A0A5D3G3Y4</accession>
<reference evidence="1 2" key="1">
    <citation type="submission" date="2019-08" db="EMBL/GenBank/DDBJ databases">
        <title>Subclass B2 metallo-beta lactamase from Pseudomonas synxantha.</title>
        <authorList>
            <person name="Poirel L."/>
            <person name="Palmieri M."/>
            <person name="Masseron A."/>
            <person name="Perreten V."/>
            <person name="Nordman P."/>
        </authorList>
    </citation>
    <scope>NUCLEOTIDE SEQUENCE [LARGE SCALE GENOMIC DNA]</scope>
    <source>
        <strain evidence="1 2">MCP106</strain>
    </source>
</reference>
<dbReference type="Proteomes" id="UP000324029">
    <property type="component" value="Unassembled WGS sequence"/>
</dbReference>
<reference evidence="1 2" key="2">
    <citation type="submission" date="2019-08" db="EMBL/GenBank/DDBJ databases">
        <authorList>
            <person name="Brilhante M."/>
            <person name="Perreten V."/>
        </authorList>
    </citation>
    <scope>NUCLEOTIDE SEQUENCE [LARGE SCALE GENOMIC DNA]</scope>
    <source>
        <strain evidence="1 2">MCP106</strain>
    </source>
</reference>
<protein>
    <recommendedName>
        <fullName evidence="3">DUF4156 domain-containing protein</fullName>
    </recommendedName>
</protein>
<gene>
    <name evidence="1" type="ORF">FXO26_26230</name>
</gene>
<dbReference type="AlphaFoldDB" id="A0A5D3G3Y4"/>
<comment type="caution">
    <text evidence="1">The sequence shown here is derived from an EMBL/GenBank/DDBJ whole genome shotgun (WGS) entry which is preliminary data.</text>
</comment>
<evidence type="ECO:0000313" key="2">
    <source>
        <dbReference type="Proteomes" id="UP000324029"/>
    </source>
</evidence>
<evidence type="ECO:0000313" key="1">
    <source>
        <dbReference type="EMBL" id="TYK54788.1"/>
    </source>
</evidence>
<name>A0A5D3G3Y4_9PSED</name>